<dbReference type="EC" id="3.2.1.-" evidence="12"/>
<evidence type="ECO:0000256" key="8">
    <source>
        <dbReference type="ARBA" id="ARBA00047669"/>
    </source>
</evidence>
<dbReference type="GO" id="GO:0005509">
    <property type="term" value="F:calcium ion binding"/>
    <property type="evidence" value="ECO:0007669"/>
    <property type="project" value="InterPro"/>
</dbReference>
<evidence type="ECO:0000256" key="12">
    <source>
        <dbReference type="RuleBase" id="RU361193"/>
    </source>
</evidence>
<dbReference type="InterPro" id="IPR001382">
    <property type="entry name" value="Glyco_hydro_47"/>
</dbReference>
<dbReference type="PANTHER" id="PTHR11742">
    <property type="entry name" value="MANNOSYL-OLIGOSACCHARIDE ALPHA-1,2-MANNOSIDASE-RELATED"/>
    <property type="match status" value="1"/>
</dbReference>
<dbReference type="Pfam" id="PF01532">
    <property type="entry name" value="Glyco_hydro_47"/>
    <property type="match status" value="1"/>
</dbReference>
<dbReference type="STRING" id="1684307.A0A316UDQ4"/>
<comment type="catalytic activity">
    <reaction evidence="8">
        <text>N(4)-(alpha-D-Man-(1-&gt;2)-alpha-D-Man-(1-&gt;2)-alpha-D-Man-(1-&gt;3)-[alpha-D-Man-(1-&gt;3)-[alpha-D-Man-(1-&gt;2)-alpha-D-Man-(1-&gt;6)]-alpha-D-Man-(1-&gt;6)]-beta-D-Man-(1-&gt;4)-beta-D-GlcNAc-(1-&gt;4)-beta-D-GlcNAc)-L-asparaginyl-[protein] (N-glucan mannose isomer 8A1,2,3B1,3) + 3 H2O = N(4)-(alpha-D-Man-(1-&gt;3)-[alpha-D-Man-(1-&gt;3)-[alpha-D-Man-(1-&gt;6)]-alpha-D-Man-(1-&gt;6)]-beta-D-Man-(1-&gt;4)-beta-D-GlcNAc-(1-&gt;4)-beta-D-GlcNAc)-L-asparaginyl-[protein] (N-glucan mannose isomer 5A1,2) + 3 beta-D-mannose</text>
        <dbReference type="Rhea" id="RHEA:56028"/>
        <dbReference type="Rhea" id="RHEA-COMP:14358"/>
        <dbReference type="Rhea" id="RHEA-COMP:14367"/>
        <dbReference type="ChEBI" id="CHEBI:15377"/>
        <dbReference type="ChEBI" id="CHEBI:28563"/>
        <dbReference type="ChEBI" id="CHEBI:59087"/>
        <dbReference type="ChEBI" id="CHEBI:60628"/>
        <dbReference type="EC" id="3.2.1.113"/>
    </reaction>
</comment>
<comment type="cofactor">
    <cofactor evidence="1">
        <name>Ca(2+)</name>
        <dbReference type="ChEBI" id="CHEBI:29108"/>
    </cofactor>
</comment>
<feature type="disulfide bond" evidence="11">
    <location>
        <begin position="281"/>
        <end position="326"/>
    </location>
</feature>
<dbReference type="OrthoDB" id="8118055at2759"/>
<reference evidence="13 14" key="1">
    <citation type="journal article" date="2018" name="Mol. Biol. Evol.">
        <title>Broad Genomic Sampling Reveals a Smut Pathogenic Ancestry of the Fungal Clade Ustilaginomycotina.</title>
        <authorList>
            <person name="Kijpornyongpan T."/>
            <person name="Mondo S.J."/>
            <person name="Barry K."/>
            <person name="Sandor L."/>
            <person name="Lee J."/>
            <person name="Lipzen A."/>
            <person name="Pangilinan J."/>
            <person name="LaButti K."/>
            <person name="Hainaut M."/>
            <person name="Henrissat B."/>
            <person name="Grigoriev I.V."/>
            <person name="Spatafora J.W."/>
            <person name="Aime M.C."/>
        </authorList>
    </citation>
    <scope>NUCLEOTIDE SEQUENCE [LARGE SCALE GENOMIC DNA]</scope>
    <source>
        <strain evidence="13 14">MCA 4718</strain>
    </source>
</reference>
<dbReference type="GeneID" id="37013531"/>
<keyword evidence="4" id="KW-0479">Metal-binding</keyword>
<keyword evidence="5 12" id="KW-0378">Hydrolase</keyword>
<evidence type="ECO:0000256" key="1">
    <source>
        <dbReference type="ARBA" id="ARBA00001913"/>
    </source>
</evidence>
<evidence type="ECO:0000313" key="13">
    <source>
        <dbReference type="EMBL" id="PWN23339.1"/>
    </source>
</evidence>
<evidence type="ECO:0000256" key="7">
    <source>
        <dbReference type="ARBA" id="ARBA00023157"/>
    </source>
</evidence>
<keyword evidence="7 11" id="KW-1015">Disulfide bond</keyword>
<evidence type="ECO:0000256" key="9">
    <source>
        <dbReference type="ARBA" id="ARBA00048605"/>
    </source>
</evidence>
<dbReference type="AlphaFoldDB" id="A0A316UDQ4"/>
<evidence type="ECO:0000256" key="2">
    <source>
        <dbReference type="ARBA" id="ARBA00004922"/>
    </source>
</evidence>
<feature type="active site" evidence="10">
    <location>
        <position position="384"/>
    </location>
</feature>
<dbReference type="InterPro" id="IPR012341">
    <property type="entry name" value="6hp_glycosidase-like_sf"/>
</dbReference>
<dbReference type="GO" id="GO:0005783">
    <property type="term" value="C:endoplasmic reticulum"/>
    <property type="evidence" value="ECO:0007669"/>
    <property type="project" value="TreeGrafter"/>
</dbReference>
<dbReference type="InterPro" id="IPR036026">
    <property type="entry name" value="Seven-hairpin_glycosidases"/>
</dbReference>
<proteinExistence type="inferred from homology"/>
<evidence type="ECO:0000256" key="11">
    <source>
        <dbReference type="PIRSR" id="PIRSR601382-3"/>
    </source>
</evidence>
<feature type="active site" description="Proton donor" evidence="10">
    <location>
        <position position="49"/>
    </location>
</feature>
<dbReference type="GO" id="GO:0036503">
    <property type="term" value="P:ERAD pathway"/>
    <property type="evidence" value="ECO:0007669"/>
    <property type="project" value="UniProtKB-ARBA"/>
</dbReference>
<name>A0A316UDQ4_9BASI</name>
<dbReference type="Gene3D" id="1.50.10.10">
    <property type="match status" value="1"/>
</dbReference>
<dbReference type="PANTHER" id="PTHR11742:SF55">
    <property type="entry name" value="ENDOPLASMIC RETICULUM MANNOSYL-OLIGOSACCHARIDE 1,2-ALPHA-MANNOSIDASE"/>
    <property type="match status" value="1"/>
</dbReference>
<dbReference type="EMBL" id="KZ819322">
    <property type="protein sequence ID" value="PWN23339.1"/>
    <property type="molecule type" value="Genomic_DNA"/>
</dbReference>
<accession>A0A316UDQ4</accession>
<evidence type="ECO:0000256" key="6">
    <source>
        <dbReference type="ARBA" id="ARBA00022837"/>
    </source>
</evidence>
<organism evidence="13 14">
    <name type="scientific">Pseudomicrostroma glucosiphilum</name>
    <dbReference type="NCBI Taxonomy" id="1684307"/>
    <lineage>
        <taxon>Eukaryota</taxon>
        <taxon>Fungi</taxon>
        <taxon>Dikarya</taxon>
        <taxon>Basidiomycota</taxon>
        <taxon>Ustilaginomycotina</taxon>
        <taxon>Exobasidiomycetes</taxon>
        <taxon>Microstromatales</taxon>
        <taxon>Microstromatales incertae sedis</taxon>
        <taxon>Pseudomicrostroma</taxon>
    </lineage>
</organism>
<dbReference type="SUPFAM" id="SSF48225">
    <property type="entry name" value="Seven-hairpin glycosidases"/>
    <property type="match status" value="1"/>
</dbReference>
<evidence type="ECO:0000256" key="4">
    <source>
        <dbReference type="ARBA" id="ARBA00022723"/>
    </source>
</evidence>
<dbReference type="Proteomes" id="UP000245942">
    <property type="component" value="Unassembled WGS sequence"/>
</dbReference>
<evidence type="ECO:0000313" key="14">
    <source>
        <dbReference type="Proteomes" id="UP000245942"/>
    </source>
</evidence>
<dbReference type="PRINTS" id="PR00747">
    <property type="entry name" value="GLYHDRLASE47"/>
</dbReference>
<dbReference type="GO" id="GO:0005975">
    <property type="term" value="P:carbohydrate metabolic process"/>
    <property type="evidence" value="ECO:0007669"/>
    <property type="project" value="InterPro"/>
</dbReference>
<evidence type="ECO:0000256" key="3">
    <source>
        <dbReference type="ARBA" id="ARBA00007658"/>
    </source>
</evidence>
<comment type="similarity">
    <text evidence="3 12">Belongs to the glycosyl hydrolase 47 family.</text>
</comment>
<comment type="catalytic activity">
    <reaction evidence="9">
        <text>N(4)-(alpha-D-Man-(1-&gt;2)-alpha-D-Man-(1-&gt;2)-alpha-D-Man-(1-&gt;3)-[alpha-D-Man-(1-&gt;2)-alpha-D-Man-(1-&gt;3)-[alpha-D-Man-(1-&gt;2)-alpha-D-Man-(1-&gt;6)]-alpha-D-Man-(1-&gt;6)]-beta-D-Man-(1-&gt;4)-beta-D-GlcNAc-(1-&gt;4)-beta-D-GlcNAc)-L-asparaginyl-[protein] (N-glucan mannose isomer 9A1,2,3B1,2,3) + 4 H2O = N(4)-(alpha-D-Man-(1-&gt;3)-[alpha-D-Man-(1-&gt;3)-[alpha-D-Man-(1-&gt;6)]-alpha-D-Man-(1-&gt;6)]-beta-D-Man-(1-&gt;4)-beta-D-GlcNAc-(1-&gt;4)-beta-D-GlcNAc)-L-asparaginyl-[protein] (N-glucan mannose isomer 5A1,2) + 4 beta-D-mannose</text>
        <dbReference type="Rhea" id="RHEA:56008"/>
        <dbReference type="Rhea" id="RHEA-COMP:14356"/>
        <dbReference type="Rhea" id="RHEA-COMP:14367"/>
        <dbReference type="ChEBI" id="CHEBI:15377"/>
        <dbReference type="ChEBI" id="CHEBI:28563"/>
        <dbReference type="ChEBI" id="CHEBI:59087"/>
        <dbReference type="ChEBI" id="CHEBI:139493"/>
        <dbReference type="EC" id="3.2.1.113"/>
    </reaction>
</comment>
<feature type="active site" description="Proton donor" evidence="10">
    <location>
        <position position="340"/>
    </location>
</feature>
<keyword evidence="6" id="KW-0106">Calcium</keyword>
<dbReference type="InterPro" id="IPR050749">
    <property type="entry name" value="Glycosyl_Hydrolase_47"/>
</dbReference>
<dbReference type="GO" id="GO:0004571">
    <property type="term" value="F:mannosyl-oligosaccharide 1,2-alpha-mannosidase activity"/>
    <property type="evidence" value="ECO:0007669"/>
    <property type="project" value="UniProtKB-EC"/>
</dbReference>
<dbReference type="RefSeq" id="XP_025350499.1">
    <property type="nucleotide sequence ID" value="XM_025491797.1"/>
</dbReference>
<evidence type="ECO:0000256" key="5">
    <source>
        <dbReference type="ARBA" id="ARBA00022801"/>
    </source>
</evidence>
<keyword evidence="14" id="KW-1185">Reference proteome</keyword>
<gene>
    <name evidence="13" type="ORF">BCV69DRAFT_280947</name>
</gene>
<keyword evidence="12 13" id="KW-0326">Glycosidase</keyword>
<dbReference type="GO" id="GO:0016020">
    <property type="term" value="C:membrane"/>
    <property type="evidence" value="ECO:0007669"/>
    <property type="project" value="InterPro"/>
</dbReference>
<sequence>MGYTIIDTLDTLILFGEESEYKRARDWVRTNLHGGADKWGKRGKMNVFETVIRTLGGLLSAYALCTEHPSNIEGLTSSFYRICDPGDAQMFLETAEQLSHHLRPAFDTPTGIPKREVDFHSGEAFVDVDNNGASSLAEATTVQMEFKYLSHLLQEKSLWTLAERPMAAVREATRTGTQDGLLPIFISAETGQFYLSPVRLGSRGDSYFEYLIKQYVQTNRSEEVYRDMFDRSMTGVKKHLVQKSTFSDPPFLFTSEIIPRVMGKGQAPVFRLLPKQDHLVCFLGGALMLGAHEIGAPYAGAQSGSMTVSAVQQEDWTVGHEIVRGCMTTYQETSTGLGPEIAFWRAPNDPQGKEEDWYIKQPAPEVEGKPAAPLIDARNILRPETVESLFVGFHLSGDPIYREWGWEIFQAFEKHCKLPNGAYAGIKDVDADLDAIEHEDKMVSERASSNAA</sequence>
<feature type="active site" evidence="10">
    <location>
        <position position="205"/>
    </location>
</feature>
<comment type="pathway">
    <text evidence="2">Protein modification; protein glycosylation.</text>
</comment>
<evidence type="ECO:0000256" key="10">
    <source>
        <dbReference type="PIRSR" id="PIRSR601382-1"/>
    </source>
</evidence>
<protein>
    <recommendedName>
        <fullName evidence="12">alpha-1,2-Mannosidase</fullName>
        <ecNumber evidence="12">3.2.1.-</ecNumber>
    </recommendedName>
</protein>